<evidence type="ECO:0000259" key="1">
    <source>
        <dbReference type="Pfam" id="PF25276"/>
    </source>
</evidence>
<feature type="domain" description="DUF7870" evidence="1">
    <location>
        <begin position="232"/>
        <end position="399"/>
    </location>
</feature>
<sequence length="402" mass="45395">MELGRGCEAKKGSKMKHSHDGTIGLNPQTVVVIRIPDAQILRILSRSLFLAMLLSSFPFLRTLIQGFPSTSHSLVPNFETSSSCVHVDLLNSILNDLADEGLFKKNDKALIVSPPDGFIAPFVSNEVDVIMDSDFERKTLFLDEYYDFVFTSCSIDAEFVDRILKIDGIVAFLLGTSNAAFREQANYRVVYIRRYGSIIVALKKTGPAIRLVDSSPKRKLCRSGMDAKTVALKGLEDVLLEPPTRPSNWYLNRINYLPDLLGDSLQGYSRRLFVGAGLPEENKSVIQGFQQNYPNKNTNFEIHSLSVAPEDQVLPGADVSAWLSKHVKEEEYVVMKAEAEVVERMIKERTICLVDELFLECKSQWWQMGKRKKNGRAYWECLSLYGRVRDEGVAVHQWWGST</sequence>
<evidence type="ECO:0000313" key="3">
    <source>
        <dbReference type="Proteomes" id="UP001367508"/>
    </source>
</evidence>
<reference evidence="2 3" key="1">
    <citation type="submission" date="2024-01" db="EMBL/GenBank/DDBJ databases">
        <title>The genomes of 5 underutilized Papilionoideae crops provide insights into root nodulation and disease resistanc.</title>
        <authorList>
            <person name="Jiang F."/>
        </authorList>
    </citation>
    <scope>NUCLEOTIDE SEQUENCE [LARGE SCALE GENOMIC DNA]</scope>
    <source>
        <strain evidence="2">LVBAO_FW01</strain>
        <tissue evidence="2">Leaves</tissue>
    </source>
</reference>
<organism evidence="2 3">
    <name type="scientific">Canavalia gladiata</name>
    <name type="common">Sword bean</name>
    <name type="synonym">Dolichos gladiatus</name>
    <dbReference type="NCBI Taxonomy" id="3824"/>
    <lineage>
        <taxon>Eukaryota</taxon>
        <taxon>Viridiplantae</taxon>
        <taxon>Streptophyta</taxon>
        <taxon>Embryophyta</taxon>
        <taxon>Tracheophyta</taxon>
        <taxon>Spermatophyta</taxon>
        <taxon>Magnoliopsida</taxon>
        <taxon>eudicotyledons</taxon>
        <taxon>Gunneridae</taxon>
        <taxon>Pentapetalae</taxon>
        <taxon>rosids</taxon>
        <taxon>fabids</taxon>
        <taxon>Fabales</taxon>
        <taxon>Fabaceae</taxon>
        <taxon>Papilionoideae</taxon>
        <taxon>50 kb inversion clade</taxon>
        <taxon>NPAAA clade</taxon>
        <taxon>indigoferoid/millettioid clade</taxon>
        <taxon>Phaseoleae</taxon>
        <taxon>Canavalia</taxon>
    </lineage>
</organism>
<dbReference type="Pfam" id="PF25276">
    <property type="entry name" value="DUF7870"/>
    <property type="match status" value="1"/>
</dbReference>
<dbReference type="AlphaFoldDB" id="A0AAN9L2M7"/>
<protein>
    <recommendedName>
        <fullName evidence="1">DUF7870 domain-containing protein</fullName>
    </recommendedName>
</protein>
<evidence type="ECO:0000313" key="2">
    <source>
        <dbReference type="EMBL" id="KAK7328109.1"/>
    </source>
</evidence>
<dbReference type="EMBL" id="JAYMYQ010000005">
    <property type="protein sequence ID" value="KAK7328109.1"/>
    <property type="molecule type" value="Genomic_DNA"/>
</dbReference>
<dbReference type="InterPro" id="IPR057192">
    <property type="entry name" value="DUF7870"/>
</dbReference>
<comment type="caution">
    <text evidence="2">The sequence shown here is derived from an EMBL/GenBank/DDBJ whole genome shotgun (WGS) entry which is preliminary data.</text>
</comment>
<dbReference type="PANTHER" id="PTHR33597:SF22">
    <property type="entry name" value="PROTEIN, PUTATIVE-RELATED"/>
    <property type="match status" value="1"/>
</dbReference>
<accession>A0AAN9L2M7</accession>
<name>A0AAN9L2M7_CANGL</name>
<gene>
    <name evidence="2" type="ORF">VNO77_22205</name>
</gene>
<dbReference type="Proteomes" id="UP001367508">
    <property type="component" value="Unassembled WGS sequence"/>
</dbReference>
<keyword evidence="3" id="KW-1185">Reference proteome</keyword>
<proteinExistence type="predicted"/>
<dbReference type="PANTHER" id="PTHR33597">
    <property type="entry name" value="OS02G0760400 PROTEIN"/>
    <property type="match status" value="1"/>
</dbReference>